<evidence type="ECO:0000313" key="2">
    <source>
        <dbReference type="Proteomes" id="UP000365297"/>
    </source>
</evidence>
<dbReference type="EMBL" id="AAAIXK010000002">
    <property type="protein sequence ID" value="EAC5549413.1"/>
    <property type="molecule type" value="Genomic_DNA"/>
</dbReference>
<reference evidence="1 2" key="1">
    <citation type="submission" date="2018-06" db="EMBL/GenBank/DDBJ databases">
        <authorList>
            <consortium name="GenomeTrakr: Next Generation Sequencing Network for Food Pathogen Tracability"/>
        </authorList>
    </citation>
    <scope>NUCLEOTIDE SEQUENCE [LARGE SCALE GENOMIC DNA]</scope>
    <source>
        <strain evidence="1 2">FDA00007096</strain>
    </source>
</reference>
<evidence type="ECO:0000313" key="1">
    <source>
        <dbReference type="EMBL" id="EAC5549413.1"/>
    </source>
</evidence>
<gene>
    <name evidence="1" type="ORF">ARY78_03085</name>
</gene>
<sequence>MYHAKRNDTKENKNNMEESWCKMKKGFFEVGDCIEISGEIVGLVIMADSDRFGLNRLFYSNGSWLLCPDINMYSNEAVSYEKKYWIKKITAPNEYTVMVVKPLKH</sequence>
<dbReference type="Proteomes" id="UP000365297">
    <property type="component" value="Unassembled WGS sequence"/>
</dbReference>
<dbReference type="AlphaFoldDB" id="A0A9P1SR68"/>
<protein>
    <submittedName>
        <fullName evidence="1">Uncharacterized protein</fullName>
    </submittedName>
</protein>
<organism evidence="1 2">
    <name type="scientific">Listeria monocytogenes</name>
    <dbReference type="NCBI Taxonomy" id="1639"/>
    <lineage>
        <taxon>Bacteria</taxon>
        <taxon>Bacillati</taxon>
        <taxon>Bacillota</taxon>
        <taxon>Bacilli</taxon>
        <taxon>Bacillales</taxon>
        <taxon>Listeriaceae</taxon>
        <taxon>Listeria</taxon>
    </lineage>
</organism>
<comment type="caution">
    <text evidence="1">The sequence shown here is derived from an EMBL/GenBank/DDBJ whole genome shotgun (WGS) entry which is preliminary data.</text>
</comment>
<proteinExistence type="predicted"/>
<name>A0A9P1SR68_LISMN</name>
<accession>A0A9P1SR68</accession>